<keyword evidence="2" id="KW-1185">Reference proteome</keyword>
<name>A0ABW2ZJN5_9SPHI</name>
<organism evidence="1 2">
    <name type="scientific">Mucilaginibacter lutimaris</name>
    <dbReference type="NCBI Taxonomy" id="931629"/>
    <lineage>
        <taxon>Bacteria</taxon>
        <taxon>Pseudomonadati</taxon>
        <taxon>Bacteroidota</taxon>
        <taxon>Sphingobacteriia</taxon>
        <taxon>Sphingobacteriales</taxon>
        <taxon>Sphingobacteriaceae</taxon>
        <taxon>Mucilaginibacter</taxon>
    </lineage>
</organism>
<reference evidence="2" key="1">
    <citation type="journal article" date="2019" name="Int. J. Syst. Evol. Microbiol.">
        <title>The Global Catalogue of Microorganisms (GCM) 10K type strain sequencing project: providing services to taxonomists for standard genome sequencing and annotation.</title>
        <authorList>
            <consortium name="The Broad Institute Genomics Platform"/>
            <consortium name="The Broad Institute Genome Sequencing Center for Infectious Disease"/>
            <person name="Wu L."/>
            <person name="Ma J."/>
        </authorList>
    </citation>
    <scope>NUCLEOTIDE SEQUENCE [LARGE SCALE GENOMIC DNA]</scope>
    <source>
        <strain evidence="2">CCUG 60742</strain>
    </source>
</reference>
<dbReference type="EMBL" id="JBHTIA010000012">
    <property type="protein sequence ID" value="MFD0766307.1"/>
    <property type="molecule type" value="Genomic_DNA"/>
</dbReference>
<comment type="caution">
    <text evidence="1">The sequence shown here is derived from an EMBL/GenBank/DDBJ whole genome shotgun (WGS) entry which is preliminary data.</text>
</comment>
<dbReference type="RefSeq" id="WP_377144088.1">
    <property type="nucleotide sequence ID" value="NZ_JBHTIA010000012.1"/>
</dbReference>
<evidence type="ECO:0000313" key="2">
    <source>
        <dbReference type="Proteomes" id="UP001597073"/>
    </source>
</evidence>
<dbReference type="Proteomes" id="UP001597073">
    <property type="component" value="Unassembled WGS sequence"/>
</dbReference>
<accession>A0ABW2ZJN5</accession>
<proteinExistence type="predicted"/>
<evidence type="ECO:0008006" key="3">
    <source>
        <dbReference type="Google" id="ProtNLM"/>
    </source>
</evidence>
<protein>
    <recommendedName>
        <fullName evidence="3">WYL domain-containing protein</fullName>
    </recommendedName>
</protein>
<gene>
    <name evidence="1" type="ORF">ACFQZI_15700</name>
</gene>
<sequence>MQVLREVSGLLKHFSHFNDLNEIVSKLGDKIYTQTTQSAPVVDFEKNDNLKGLEWIECNNQTFTSYAKANKRGRIRQNFSIRVIMNFELERELLGFGSKIRVLSPRIIVKQIKKQLYETLESYKVSENPSSDITHK</sequence>
<evidence type="ECO:0000313" key="1">
    <source>
        <dbReference type="EMBL" id="MFD0766307.1"/>
    </source>
</evidence>